<gene>
    <name evidence="1" type="ORF">V8G54_003725</name>
</gene>
<evidence type="ECO:0000313" key="2">
    <source>
        <dbReference type="Proteomes" id="UP001374535"/>
    </source>
</evidence>
<protein>
    <submittedName>
        <fullName evidence="1">Uncharacterized protein</fullName>
    </submittedName>
</protein>
<dbReference type="Proteomes" id="UP001374535">
    <property type="component" value="Chromosome 1"/>
</dbReference>
<evidence type="ECO:0000313" key="1">
    <source>
        <dbReference type="EMBL" id="WVZ25181.1"/>
    </source>
</evidence>
<accession>A0AAQ3PAI9</accession>
<keyword evidence="2" id="KW-1185">Reference proteome</keyword>
<dbReference type="EMBL" id="CP144700">
    <property type="protein sequence ID" value="WVZ25181.1"/>
    <property type="molecule type" value="Genomic_DNA"/>
</dbReference>
<dbReference type="PANTHER" id="PTHR22715:SF1">
    <property type="entry name" value="DNA BINDING PROTEIN"/>
    <property type="match status" value="1"/>
</dbReference>
<name>A0AAQ3PAI9_VIGMU</name>
<dbReference type="GO" id="GO:0005634">
    <property type="term" value="C:nucleus"/>
    <property type="evidence" value="ECO:0007669"/>
    <property type="project" value="TreeGrafter"/>
</dbReference>
<sequence>MADVVMIEDAQVEHGETIHGHTDPHSDTPNSEHMKCIVPDSFEYSQCDNYKTNQDILSTDLAEAGRSSFNIEVCSQQILGHDMPNITSTSHASVMDFEDIPRNFDVYIPESVLDDMSLKDRVNSGRRDDEYLDVKENPAHVSLSYAQKDSPTAQDFTGGVSNAFSGDKFKLSTPQMYTTKDTLHSSEVILVNNSNDKQREPEDAAGLCVQTPQTCRDVLIGHSNLVDQSLATSQNPTPFAEENKCLGTKEAQLISEPTPLQNQEPKSNMGSSVKFVGCYLHPMPVSSLFLSTREDEVHVCVLCGQLTDQYRTLFTYKVAIAGPTLGCPSVMAHSSILLPDPKHIFIKETLVERSGVQLTPGGQYIVLIGSIKTPNCREWETAGVGHEFKLEHFIIPADGTASPGIVELKKVPKSTHLVVGFTSYGEFSLWDIASCNCVARFSAIKSPINEFFPISLFQWQTKDSCTHSYASMEEQADKLLKATNSWYSQQRETSWFSPLEEDVAMWLFVSTYSDQDCCQNPISTSSSFDIHTARSWRLALDLRYWCFLWLWNRRYKRRSGDPSLILCIISKVGSTVPFSFLCFDHLALAPDNYYRSTTDVLRGALGVAGGGQLLLYLHLPELDSD</sequence>
<reference evidence="1 2" key="1">
    <citation type="journal article" date="2023" name="Life. Sci Alliance">
        <title>Evolutionary insights into 3D genome organization and epigenetic landscape of Vigna mungo.</title>
        <authorList>
            <person name="Junaid A."/>
            <person name="Singh B."/>
            <person name="Bhatia S."/>
        </authorList>
    </citation>
    <scope>NUCLEOTIDE SEQUENCE [LARGE SCALE GENOMIC DNA]</scope>
    <source>
        <strain evidence="1">Urdbean</strain>
    </source>
</reference>
<dbReference type="AlphaFoldDB" id="A0AAQ3PAI9"/>
<proteinExistence type="predicted"/>
<dbReference type="PANTHER" id="PTHR22715">
    <property type="entry name" value="TRANSFORMING GROWTH FACTOR BETA REGULATED GENE 1"/>
    <property type="match status" value="1"/>
</dbReference>
<organism evidence="1 2">
    <name type="scientific">Vigna mungo</name>
    <name type="common">Black gram</name>
    <name type="synonym">Phaseolus mungo</name>
    <dbReference type="NCBI Taxonomy" id="3915"/>
    <lineage>
        <taxon>Eukaryota</taxon>
        <taxon>Viridiplantae</taxon>
        <taxon>Streptophyta</taxon>
        <taxon>Embryophyta</taxon>
        <taxon>Tracheophyta</taxon>
        <taxon>Spermatophyta</taxon>
        <taxon>Magnoliopsida</taxon>
        <taxon>eudicotyledons</taxon>
        <taxon>Gunneridae</taxon>
        <taxon>Pentapetalae</taxon>
        <taxon>rosids</taxon>
        <taxon>fabids</taxon>
        <taxon>Fabales</taxon>
        <taxon>Fabaceae</taxon>
        <taxon>Papilionoideae</taxon>
        <taxon>50 kb inversion clade</taxon>
        <taxon>NPAAA clade</taxon>
        <taxon>indigoferoid/millettioid clade</taxon>
        <taxon>Phaseoleae</taxon>
        <taxon>Vigna</taxon>
    </lineage>
</organism>
<dbReference type="InterPro" id="IPR040092">
    <property type="entry name" value="TBRG1"/>
</dbReference>
<dbReference type="GO" id="GO:0051726">
    <property type="term" value="P:regulation of cell cycle"/>
    <property type="evidence" value="ECO:0007669"/>
    <property type="project" value="TreeGrafter"/>
</dbReference>